<dbReference type="InterPro" id="IPR000169">
    <property type="entry name" value="Pept_cys_AS"/>
</dbReference>
<dbReference type="PIRSF" id="PIRSF005700">
    <property type="entry name" value="PepC"/>
    <property type="match status" value="1"/>
</dbReference>
<comment type="caution">
    <text evidence="5">The sequence shown here is derived from an EMBL/GenBank/DDBJ whole genome shotgun (WGS) entry which is preliminary data.</text>
</comment>
<dbReference type="Pfam" id="PF03051">
    <property type="entry name" value="Peptidase_C1_2"/>
    <property type="match status" value="1"/>
</dbReference>
<evidence type="ECO:0000313" key="6">
    <source>
        <dbReference type="Proteomes" id="UP000070467"/>
    </source>
</evidence>
<evidence type="ECO:0000256" key="3">
    <source>
        <dbReference type="ARBA" id="ARBA00022807"/>
    </source>
</evidence>
<protein>
    <recommendedName>
        <fullName evidence="4">Aminopeptidase</fullName>
    </recommendedName>
</protein>
<name>A0ABR5TM80_9BACL</name>
<evidence type="ECO:0000256" key="1">
    <source>
        <dbReference type="ARBA" id="ARBA00022670"/>
    </source>
</evidence>
<dbReference type="InterPro" id="IPR004134">
    <property type="entry name" value="Peptidase_C1B"/>
</dbReference>
<comment type="similarity">
    <text evidence="4">Belongs to the peptidase C1 family.</text>
</comment>
<keyword evidence="1 4" id="KW-0645">Protease</keyword>
<dbReference type="Proteomes" id="UP000070467">
    <property type="component" value="Unassembled WGS sequence"/>
</dbReference>
<dbReference type="Gene3D" id="3.90.70.10">
    <property type="entry name" value="Cysteine proteinases"/>
    <property type="match status" value="1"/>
</dbReference>
<reference evidence="5 6" key="1">
    <citation type="submission" date="2016-01" db="EMBL/GenBank/DDBJ databases">
        <authorList>
            <person name="Mitreva M."/>
            <person name="Pepin K.H."/>
            <person name="Mihindukulasuriya K.A."/>
            <person name="Fulton R."/>
            <person name="Fronick C."/>
            <person name="O'Laughlin M."/>
            <person name="Miner T."/>
            <person name="Herter B."/>
            <person name="Rosa B.A."/>
            <person name="Cordes M."/>
            <person name="Tomlinson C."/>
            <person name="Wollam A."/>
            <person name="Palsikar V.B."/>
            <person name="Mardis E.R."/>
            <person name="Wilson R.K."/>
        </authorList>
    </citation>
    <scope>NUCLEOTIDE SEQUENCE [LARGE SCALE GENOMIC DNA]</scope>
    <source>
        <strain evidence="5 6">KA00071</strain>
    </source>
</reference>
<dbReference type="PANTHER" id="PTHR10363:SF2">
    <property type="entry name" value="BLEOMYCIN HYDROLASE"/>
    <property type="match status" value="1"/>
</dbReference>
<keyword evidence="4 5" id="KW-0031">Aminopeptidase</keyword>
<dbReference type="SUPFAM" id="SSF54001">
    <property type="entry name" value="Cysteine proteinases"/>
    <property type="match status" value="1"/>
</dbReference>
<keyword evidence="6" id="KW-1185">Reference proteome</keyword>
<accession>A0ABR5TM80</accession>
<dbReference type="PROSITE" id="PS00139">
    <property type="entry name" value="THIOL_PROTEASE_CYS"/>
    <property type="match status" value="1"/>
</dbReference>
<evidence type="ECO:0000256" key="4">
    <source>
        <dbReference type="PIRNR" id="PIRNR005700"/>
    </source>
</evidence>
<proteinExistence type="inferred from homology"/>
<dbReference type="GO" id="GO:0004177">
    <property type="term" value="F:aminopeptidase activity"/>
    <property type="evidence" value="ECO:0007669"/>
    <property type="project" value="UniProtKB-KW"/>
</dbReference>
<evidence type="ECO:0000313" key="5">
    <source>
        <dbReference type="EMBL" id="KXB58324.1"/>
    </source>
</evidence>
<keyword evidence="2 4" id="KW-0378">Hydrolase</keyword>
<gene>
    <name evidence="5" type="ORF">HMPREF1871_00550</name>
</gene>
<organism evidence="5 6">
    <name type="scientific">Gemelliphila asaccharolytica</name>
    <dbReference type="NCBI Taxonomy" id="502393"/>
    <lineage>
        <taxon>Bacteria</taxon>
        <taxon>Bacillati</taxon>
        <taxon>Bacillota</taxon>
        <taxon>Bacilli</taxon>
        <taxon>Bacillales</taxon>
        <taxon>Gemellaceae</taxon>
        <taxon>Gemelliphila</taxon>
    </lineage>
</organism>
<dbReference type="InterPro" id="IPR038765">
    <property type="entry name" value="Papain-like_cys_pep_sf"/>
</dbReference>
<dbReference type="CDD" id="cd00585">
    <property type="entry name" value="Peptidase_C1B"/>
    <property type="match status" value="1"/>
</dbReference>
<dbReference type="EMBL" id="LSDB01000017">
    <property type="protein sequence ID" value="KXB58324.1"/>
    <property type="molecule type" value="Genomic_DNA"/>
</dbReference>
<dbReference type="RefSeq" id="WP_066129763.1">
    <property type="nucleotide sequence ID" value="NZ_KQ959870.1"/>
</dbReference>
<dbReference type="PANTHER" id="PTHR10363">
    <property type="entry name" value="BLEOMYCIN HYDROLASE"/>
    <property type="match status" value="1"/>
</dbReference>
<keyword evidence="3 4" id="KW-0788">Thiol protease</keyword>
<evidence type="ECO:0000256" key="2">
    <source>
        <dbReference type="ARBA" id="ARBA00022801"/>
    </source>
</evidence>
<sequence>METINTKLLKKFEKMYDLDTTNELMENAISNVGIREASKNKRVINKHDFIFNEQIEIKNITNQKQSGRCWLFAALNMARPKIIKELKLESFEFSQTYLYFYDNIEKTNLFLDMIIKTKDLDINSREVINVLKFKTDDGGYFEYFKALIDKYGIVPKNVMAESFNSENSSDMFERVEEIIKKYAMDIRRAKGQEEIENLKEECLYKAYNIFVKCIGKPVEKFDFEYLDKDKKYHIEKNLSPKDFYKKYVGDFYEDKIRLINDPRERNPYGRVFVNPEVKNIVEIDGLKGLNVPMEEMKKALLKSLKDGIPSWFACDVLKSCDRKTGIMDLDIYNYEKTLTKVGEFTKADRLDMRESVATHAMNITGVKTKNGDIKTWKVENSWGEKNGDKGIFSMTDSWFDKYSYEIIIDKKYVSEFYLKGFDKEEIVYSPYDAFCLILGKVK</sequence>